<name>A9WNF5_RENSM</name>
<dbReference type="HOGENOM" id="CLU_3332048_0_0_11"/>
<gene>
    <name evidence="1" type="ordered locus">RSal33209_0941</name>
</gene>
<keyword evidence="2" id="KW-1185">Reference proteome</keyword>
<proteinExistence type="predicted"/>
<reference evidence="2" key="1">
    <citation type="journal article" date="2008" name="J. Bacteriol.">
        <title>Genome sequence of the fish pathogen Renibacterium salmoninarum suggests reductive evolution away from an environmental Arthrobacter ancestor.</title>
        <authorList>
            <person name="Wiens G.D."/>
            <person name="Rockey D.D."/>
            <person name="Wu Z."/>
            <person name="Chang J."/>
            <person name="Levy R."/>
            <person name="Crane S."/>
            <person name="Chen D.S."/>
            <person name="Capri G.R."/>
            <person name="Burnett J.R."/>
            <person name="Sudheesh P.S."/>
            <person name="Schipma M.J."/>
            <person name="Burd H."/>
            <person name="Bhattacharyya A."/>
            <person name="Rhodes L.D."/>
            <person name="Kaul R."/>
            <person name="Strom M.S."/>
        </authorList>
    </citation>
    <scope>NUCLEOTIDE SEQUENCE [LARGE SCALE GENOMIC DNA]</scope>
    <source>
        <strain evidence="2">ATCC 33209 / DSM 20767 / JCM 11484 / NBRC 15589 / NCIMB 2235</strain>
    </source>
</reference>
<dbReference type="STRING" id="288705.RSal33209_0941"/>
<organism evidence="1 2">
    <name type="scientific">Renibacterium salmoninarum (strain ATCC 33209 / DSM 20767 / JCM 11484 / NBRC 15589 / NCIMB 2235)</name>
    <dbReference type="NCBI Taxonomy" id="288705"/>
    <lineage>
        <taxon>Bacteria</taxon>
        <taxon>Bacillati</taxon>
        <taxon>Actinomycetota</taxon>
        <taxon>Actinomycetes</taxon>
        <taxon>Micrococcales</taxon>
        <taxon>Micrococcaceae</taxon>
        <taxon>Renibacterium</taxon>
    </lineage>
</organism>
<accession>A9WNF5</accession>
<protein>
    <submittedName>
        <fullName evidence="1">Uncharacterized protein</fullName>
    </submittedName>
</protein>
<dbReference type="EMBL" id="CP000910">
    <property type="protein sequence ID" value="ABY22682.1"/>
    <property type="molecule type" value="Genomic_DNA"/>
</dbReference>
<evidence type="ECO:0000313" key="2">
    <source>
        <dbReference type="Proteomes" id="UP000002007"/>
    </source>
</evidence>
<dbReference type="AlphaFoldDB" id="A9WNF5"/>
<dbReference type="KEGG" id="rsa:RSal33209_0941"/>
<evidence type="ECO:0000313" key="1">
    <source>
        <dbReference type="EMBL" id="ABY22682.1"/>
    </source>
</evidence>
<dbReference type="Proteomes" id="UP000002007">
    <property type="component" value="Chromosome"/>
</dbReference>
<sequence length="38" mass="4047">MIITVMETSNTLNPSAEVLAQWTSLVQAQASSLAKLAQ</sequence>